<dbReference type="RefSeq" id="WP_006372356.1">
    <property type="nucleotide sequence ID" value="NZ_JAAXPC010000001.1"/>
</dbReference>
<feature type="transmembrane region" description="Helical" evidence="5">
    <location>
        <begin position="414"/>
        <end position="436"/>
    </location>
</feature>
<dbReference type="EMBL" id="JAAXPC010000001">
    <property type="protein sequence ID" value="NKY00015.1"/>
    <property type="molecule type" value="Genomic_DNA"/>
</dbReference>
<evidence type="ECO:0000313" key="8">
    <source>
        <dbReference type="Proteomes" id="UP000563898"/>
    </source>
</evidence>
<comment type="subcellular location">
    <subcellularLocation>
        <location evidence="1">Cell membrane</location>
        <topology evidence="1">Multi-pass membrane protein</topology>
    </subcellularLocation>
</comment>
<name>A0A846WDV8_9ACTN</name>
<dbReference type="GO" id="GO:0005886">
    <property type="term" value="C:plasma membrane"/>
    <property type="evidence" value="ECO:0007669"/>
    <property type="project" value="UniProtKB-SubCell"/>
</dbReference>
<evidence type="ECO:0000256" key="2">
    <source>
        <dbReference type="ARBA" id="ARBA00022692"/>
    </source>
</evidence>
<feature type="transmembrane region" description="Helical" evidence="5">
    <location>
        <begin position="180"/>
        <end position="199"/>
    </location>
</feature>
<dbReference type="Proteomes" id="UP000563898">
    <property type="component" value="Unassembled WGS sequence"/>
</dbReference>
<feature type="domain" description="Major facilitator superfamily (MFS) profile" evidence="6">
    <location>
        <begin position="21"/>
        <end position="472"/>
    </location>
</feature>
<sequence>MLSHVSPEPSTTISPRRRTLAMAVLIGASFMDLFDVTIMQVALPSIRNDLHADAAQLEWIIAGYMLAFASMLITGGRLGDAIGRRRAFLIGVAGFTLASLAGACSPDADLLIVARVAQGLFAAVMVPQGLSTLQALYRPRERARVYGMFGAISGMAAVAGPILGGVLVSGDVAGLGWRSVLLINVPVGIVLLVLGRAYIPDTRDTEPADRDLIAVALSAGGVVAVLYPIVEGHTLGWPAWSWAVMAGGVVLLALFVVRQRAVARAGRAPLLPGRLFANRGFSVGLVVQTVFQGSMNIVTLTLMLYVQSTLGYSALKAGMTILAFALGAFAGFAIAGPFARFGRHLMFVGALLQSTGTFVTLLIVLHEGAALTPWDIVAPLAVMGAGLSMLVMPLVEVALALVPVRWAGAASGVFATFQQLGAAVGIAVAGTTYFAVLGTDLAVPHAAHAFAVTAALGAAGYLIAAFASLALPNREQVLAHEEAVRAAIEAEEEGLSAI</sequence>
<feature type="transmembrane region" description="Helical" evidence="5">
    <location>
        <begin position="20"/>
        <end position="43"/>
    </location>
</feature>
<dbReference type="InterPro" id="IPR036259">
    <property type="entry name" value="MFS_trans_sf"/>
</dbReference>
<dbReference type="InterPro" id="IPR001958">
    <property type="entry name" value="Tet-R_TetA/multi-R_MdtG-like"/>
</dbReference>
<protein>
    <submittedName>
        <fullName evidence="7">MFS transporter</fullName>
    </submittedName>
</protein>
<evidence type="ECO:0000256" key="5">
    <source>
        <dbReference type="SAM" id="Phobius"/>
    </source>
</evidence>
<dbReference type="GO" id="GO:0022857">
    <property type="term" value="F:transmembrane transporter activity"/>
    <property type="evidence" value="ECO:0007669"/>
    <property type="project" value="InterPro"/>
</dbReference>
<feature type="transmembrane region" description="Helical" evidence="5">
    <location>
        <begin position="87"/>
        <end position="104"/>
    </location>
</feature>
<feature type="transmembrane region" description="Helical" evidence="5">
    <location>
        <begin position="55"/>
        <end position="75"/>
    </location>
</feature>
<feature type="transmembrane region" description="Helical" evidence="5">
    <location>
        <begin position="281"/>
        <end position="305"/>
    </location>
</feature>
<dbReference type="Pfam" id="PF07690">
    <property type="entry name" value="MFS_1"/>
    <property type="match status" value="1"/>
</dbReference>
<evidence type="ECO:0000259" key="6">
    <source>
        <dbReference type="PROSITE" id="PS50850"/>
    </source>
</evidence>
<dbReference type="Gene3D" id="1.20.1250.20">
    <property type="entry name" value="MFS general substrate transporter like domains"/>
    <property type="match status" value="1"/>
</dbReference>
<accession>A0A846WDV8</accession>
<gene>
    <name evidence="7" type="ORF">HGA05_00275</name>
</gene>
<evidence type="ECO:0000313" key="7">
    <source>
        <dbReference type="EMBL" id="NKY00015.1"/>
    </source>
</evidence>
<organism evidence="7 8">
    <name type="scientific">Gordonia polyisoprenivorans</name>
    <dbReference type="NCBI Taxonomy" id="84595"/>
    <lineage>
        <taxon>Bacteria</taxon>
        <taxon>Bacillati</taxon>
        <taxon>Actinomycetota</taxon>
        <taxon>Actinomycetes</taxon>
        <taxon>Mycobacteriales</taxon>
        <taxon>Gordoniaceae</taxon>
        <taxon>Gordonia</taxon>
    </lineage>
</organism>
<dbReference type="SUPFAM" id="SSF103473">
    <property type="entry name" value="MFS general substrate transporter"/>
    <property type="match status" value="1"/>
</dbReference>
<dbReference type="InterPro" id="IPR011701">
    <property type="entry name" value="MFS"/>
</dbReference>
<evidence type="ECO:0000256" key="4">
    <source>
        <dbReference type="ARBA" id="ARBA00023136"/>
    </source>
</evidence>
<evidence type="ECO:0000256" key="3">
    <source>
        <dbReference type="ARBA" id="ARBA00022989"/>
    </source>
</evidence>
<dbReference type="InterPro" id="IPR020846">
    <property type="entry name" value="MFS_dom"/>
</dbReference>
<dbReference type="CDD" id="cd17321">
    <property type="entry name" value="MFS_MMR_MDR_like"/>
    <property type="match status" value="1"/>
</dbReference>
<dbReference type="PRINTS" id="PR01035">
    <property type="entry name" value="TCRTETA"/>
</dbReference>
<evidence type="ECO:0000256" key="1">
    <source>
        <dbReference type="ARBA" id="ARBA00004651"/>
    </source>
</evidence>
<feature type="transmembrane region" description="Helical" evidence="5">
    <location>
        <begin position="317"/>
        <end position="338"/>
    </location>
</feature>
<proteinExistence type="predicted"/>
<dbReference type="PANTHER" id="PTHR42718:SF39">
    <property type="entry name" value="ACTINORHODIN TRANSPORTER-RELATED"/>
    <property type="match status" value="1"/>
</dbReference>
<feature type="transmembrane region" description="Helical" evidence="5">
    <location>
        <begin position="345"/>
        <end position="364"/>
    </location>
</feature>
<keyword evidence="4 5" id="KW-0472">Membrane</keyword>
<keyword evidence="2 5" id="KW-0812">Transmembrane</keyword>
<dbReference type="AlphaFoldDB" id="A0A846WDV8"/>
<feature type="transmembrane region" description="Helical" evidence="5">
    <location>
        <begin position="448"/>
        <end position="471"/>
    </location>
</feature>
<comment type="caution">
    <text evidence="7">The sequence shown here is derived from an EMBL/GenBank/DDBJ whole genome shotgun (WGS) entry which is preliminary data.</text>
</comment>
<feature type="transmembrane region" description="Helical" evidence="5">
    <location>
        <begin position="110"/>
        <end position="133"/>
    </location>
</feature>
<feature type="transmembrane region" description="Helical" evidence="5">
    <location>
        <begin position="211"/>
        <end position="230"/>
    </location>
</feature>
<reference evidence="7 8" key="1">
    <citation type="submission" date="2020-04" db="EMBL/GenBank/DDBJ databases">
        <title>MicrobeNet Type strains.</title>
        <authorList>
            <person name="Nicholson A.C."/>
        </authorList>
    </citation>
    <scope>NUCLEOTIDE SEQUENCE [LARGE SCALE GENOMIC DNA]</scope>
    <source>
        <strain evidence="7 8">ATCC BAA-14</strain>
    </source>
</reference>
<dbReference type="PROSITE" id="PS50850">
    <property type="entry name" value="MFS"/>
    <property type="match status" value="1"/>
</dbReference>
<keyword evidence="3 5" id="KW-1133">Transmembrane helix</keyword>
<feature type="transmembrane region" description="Helical" evidence="5">
    <location>
        <begin position="145"/>
        <end position="168"/>
    </location>
</feature>
<feature type="transmembrane region" description="Helical" evidence="5">
    <location>
        <begin position="376"/>
        <end position="402"/>
    </location>
</feature>
<feature type="transmembrane region" description="Helical" evidence="5">
    <location>
        <begin position="236"/>
        <end position="257"/>
    </location>
</feature>
<dbReference type="PANTHER" id="PTHR42718">
    <property type="entry name" value="MAJOR FACILITATOR SUPERFAMILY MULTIDRUG TRANSPORTER MFSC"/>
    <property type="match status" value="1"/>
</dbReference>
<dbReference type="Gene3D" id="1.20.1720.10">
    <property type="entry name" value="Multidrug resistance protein D"/>
    <property type="match status" value="1"/>
</dbReference>